<dbReference type="EMBL" id="JEMY01000026">
    <property type="protein sequence ID" value="EXI88470.1"/>
    <property type="molecule type" value="Genomic_DNA"/>
</dbReference>
<evidence type="ECO:0000259" key="2">
    <source>
        <dbReference type="Pfam" id="PF00665"/>
    </source>
</evidence>
<dbReference type="PANTHER" id="PTHR46889">
    <property type="entry name" value="TRANSPOSASE INSF FOR INSERTION SEQUENCE IS3B-RELATED"/>
    <property type="match status" value="1"/>
</dbReference>
<sequence>MDTAEGWLYVALVMDLFSGRLVGWAMGDRIDTRLTTEALGLALGLRDPPAGLLRHSDRGSQYCAHDHRDALEDGGVTVSMSQRANCYDNPPMESNSPVRFERRWTMHQQQTRPGGTASYPPPRAWRAREAPHARARG</sequence>
<feature type="domain" description="Integrase catalytic" evidence="2">
    <location>
        <begin position="3"/>
        <end position="86"/>
    </location>
</feature>
<dbReference type="Proteomes" id="UP000022141">
    <property type="component" value="Unassembled WGS sequence"/>
</dbReference>
<dbReference type="SUPFAM" id="SSF53098">
    <property type="entry name" value="Ribonuclease H-like"/>
    <property type="match status" value="1"/>
</dbReference>
<dbReference type="InterPro" id="IPR036397">
    <property type="entry name" value="RNaseH_sf"/>
</dbReference>
<name>A0A011QHI4_ACCRE</name>
<evidence type="ECO:0000313" key="4">
    <source>
        <dbReference type="Proteomes" id="UP000022141"/>
    </source>
</evidence>
<dbReference type="STRING" id="1454004.AW11_02090"/>
<protein>
    <submittedName>
        <fullName evidence="3">Transposase OrfB</fullName>
    </submittedName>
</protein>
<evidence type="ECO:0000256" key="1">
    <source>
        <dbReference type="SAM" id="MobiDB-lite"/>
    </source>
</evidence>
<gene>
    <name evidence="3" type="ORF">AW11_02090</name>
</gene>
<reference evidence="3" key="1">
    <citation type="submission" date="2014-02" db="EMBL/GenBank/DDBJ databases">
        <title>Expanding our view of genomic diversity in Candidatus Accumulibacter clades.</title>
        <authorList>
            <person name="Skennerton C.T."/>
            <person name="Barr J.J."/>
            <person name="Slater F.R."/>
            <person name="Bond P.L."/>
            <person name="Tyson G.W."/>
        </authorList>
    </citation>
    <scope>NUCLEOTIDE SEQUENCE [LARGE SCALE GENOMIC DNA]</scope>
</reference>
<keyword evidence="4" id="KW-1185">Reference proteome</keyword>
<dbReference type="InterPro" id="IPR050900">
    <property type="entry name" value="Transposase_IS3/IS150/IS904"/>
</dbReference>
<comment type="caution">
    <text evidence="3">The sequence shown here is derived from an EMBL/GenBank/DDBJ whole genome shotgun (WGS) entry which is preliminary data.</text>
</comment>
<dbReference type="GO" id="GO:0003676">
    <property type="term" value="F:nucleic acid binding"/>
    <property type="evidence" value="ECO:0007669"/>
    <property type="project" value="InterPro"/>
</dbReference>
<feature type="compositionally biased region" description="Basic and acidic residues" evidence="1">
    <location>
        <begin position="126"/>
        <end position="137"/>
    </location>
</feature>
<dbReference type="AlphaFoldDB" id="A0A011QHI4"/>
<dbReference type="GO" id="GO:0015074">
    <property type="term" value="P:DNA integration"/>
    <property type="evidence" value="ECO:0007669"/>
    <property type="project" value="InterPro"/>
</dbReference>
<accession>A0A011QHI4</accession>
<dbReference type="Pfam" id="PF00665">
    <property type="entry name" value="rve"/>
    <property type="match status" value="1"/>
</dbReference>
<organism evidence="3 4">
    <name type="scientific">Accumulibacter regalis</name>
    <dbReference type="NCBI Taxonomy" id="522306"/>
    <lineage>
        <taxon>Bacteria</taxon>
        <taxon>Pseudomonadati</taxon>
        <taxon>Pseudomonadota</taxon>
        <taxon>Betaproteobacteria</taxon>
        <taxon>Candidatus Accumulibacter</taxon>
    </lineage>
</organism>
<dbReference type="PANTHER" id="PTHR46889:SF4">
    <property type="entry name" value="TRANSPOSASE INSO FOR INSERTION SEQUENCE ELEMENT IS911B-RELATED"/>
    <property type="match status" value="1"/>
</dbReference>
<dbReference type="Gene3D" id="3.30.420.10">
    <property type="entry name" value="Ribonuclease H-like superfamily/Ribonuclease H"/>
    <property type="match status" value="1"/>
</dbReference>
<dbReference type="eggNOG" id="COG2801">
    <property type="taxonomic scope" value="Bacteria"/>
</dbReference>
<dbReference type="InterPro" id="IPR001584">
    <property type="entry name" value="Integrase_cat-core"/>
</dbReference>
<dbReference type="InterPro" id="IPR012337">
    <property type="entry name" value="RNaseH-like_sf"/>
</dbReference>
<feature type="region of interest" description="Disordered" evidence="1">
    <location>
        <begin position="104"/>
        <end position="137"/>
    </location>
</feature>
<proteinExistence type="predicted"/>
<evidence type="ECO:0000313" key="3">
    <source>
        <dbReference type="EMBL" id="EXI88470.1"/>
    </source>
</evidence>